<dbReference type="Gene3D" id="3.80.10.10">
    <property type="entry name" value="Ribonuclease Inhibitor"/>
    <property type="match status" value="1"/>
</dbReference>
<keyword evidence="2" id="KW-1185">Reference proteome</keyword>
<dbReference type="InterPro" id="IPR032675">
    <property type="entry name" value="LRR_dom_sf"/>
</dbReference>
<accession>A0A2Z6Q4G9</accession>
<name>A0A2Z6Q4G9_9GLOM</name>
<dbReference type="EMBL" id="BEXD01000164">
    <property type="protein sequence ID" value="GBB84870.1"/>
    <property type="molecule type" value="Genomic_DNA"/>
</dbReference>
<dbReference type="Proteomes" id="UP000247702">
    <property type="component" value="Unassembled WGS sequence"/>
</dbReference>
<gene>
    <name evidence="1" type="ORF">RclHR1_11450003</name>
</gene>
<organism evidence="1 2">
    <name type="scientific">Rhizophagus clarus</name>
    <dbReference type="NCBI Taxonomy" id="94130"/>
    <lineage>
        <taxon>Eukaryota</taxon>
        <taxon>Fungi</taxon>
        <taxon>Fungi incertae sedis</taxon>
        <taxon>Mucoromycota</taxon>
        <taxon>Glomeromycotina</taxon>
        <taxon>Glomeromycetes</taxon>
        <taxon>Glomerales</taxon>
        <taxon>Glomeraceae</taxon>
        <taxon>Rhizophagus</taxon>
    </lineage>
</organism>
<evidence type="ECO:0000313" key="1">
    <source>
        <dbReference type="EMBL" id="GBB84870.1"/>
    </source>
</evidence>
<comment type="caution">
    <text evidence="1">The sequence shown here is derived from an EMBL/GenBank/DDBJ whole genome shotgun (WGS) entry which is preliminary data.</text>
</comment>
<protein>
    <recommendedName>
        <fullName evidence="3">F-box domain-containing protein</fullName>
    </recommendedName>
</protein>
<evidence type="ECO:0000313" key="2">
    <source>
        <dbReference type="Proteomes" id="UP000247702"/>
    </source>
</evidence>
<dbReference type="SUPFAM" id="SSF52047">
    <property type="entry name" value="RNI-like"/>
    <property type="match status" value="1"/>
</dbReference>
<evidence type="ECO:0008006" key="3">
    <source>
        <dbReference type="Google" id="ProtNLM"/>
    </source>
</evidence>
<dbReference type="AlphaFoldDB" id="A0A2Z6Q4G9"/>
<sequence length="478" mass="56849">MSKLNIDIFFLILEELQDDSKSLFSCLMVNRLWCKIAIPILWKNPWCYNIINYDKKNHLFEIITSYLPEDILTSQGIQLPSFSHRSLLFDYLSFCKSINTYIINSIISLKASSKNIRLFLQREFYLLFMKKCPKLKHLDMRPFEYFYFPEAELHFVSLSELICNTYVDSSYLYGLARISQNIQRMIIINNVNTEANPGIAKLIEVQKNLKYFEWKDYSYNYCPGEVPYNSYKEILIALKEKADTINHLKLYFRGDDDTLPVVLPEFRNLKSLIMNNIKYSNIEELKKYTFNNLEIFKIDFLDLKAASIIIENSGRQLKKILIEPCEYVPNFNEDSLIYIRKIYENCPSVEYLSLTFSSSKKHFIELEKLLEVCQNLRSLILIIRDQDIVTKEELLENDELLKILIRSKPTNLREIGFFHKFKYSLKALEEFFEKWRGHALSVVTSNYIYRDEEDHVKLFNKYKNNGIIKNFSRMNRKI</sequence>
<proteinExistence type="predicted"/>
<reference evidence="1 2" key="1">
    <citation type="submission" date="2017-11" db="EMBL/GenBank/DDBJ databases">
        <title>The genome of Rhizophagus clarus HR1 reveals common genetic basis of auxotrophy among arbuscular mycorrhizal fungi.</title>
        <authorList>
            <person name="Kobayashi Y."/>
        </authorList>
    </citation>
    <scope>NUCLEOTIDE SEQUENCE [LARGE SCALE GENOMIC DNA]</scope>
    <source>
        <strain evidence="1 2">HR1</strain>
    </source>
</reference>